<protein>
    <submittedName>
        <fullName evidence="7">Uncharacterized protein</fullName>
    </submittedName>
</protein>
<dbReference type="WBParaSite" id="ACRNAN_Path_302.g1145.t1">
    <property type="protein sequence ID" value="ACRNAN_Path_302.g1145.t1"/>
    <property type="gene ID" value="ACRNAN_Path_302.g1145"/>
</dbReference>
<keyword evidence="3 5" id="KW-1133">Transmembrane helix</keyword>
<dbReference type="GO" id="GO:0016020">
    <property type="term" value="C:membrane"/>
    <property type="evidence" value="ECO:0007669"/>
    <property type="project" value="UniProtKB-SubCell"/>
</dbReference>
<keyword evidence="4 5" id="KW-0472">Membrane</keyword>
<evidence type="ECO:0000256" key="1">
    <source>
        <dbReference type="ARBA" id="ARBA00004141"/>
    </source>
</evidence>
<keyword evidence="6" id="KW-1185">Reference proteome</keyword>
<evidence type="ECO:0000256" key="2">
    <source>
        <dbReference type="ARBA" id="ARBA00022692"/>
    </source>
</evidence>
<dbReference type="InterPro" id="IPR005178">
    <property type="entry name" value="Ostalpha/TMEM184C"/>
</dbReference>
<proteinExistence type="predicted"/>
<comment type="subcellular location">
    <subcellularLocation>
        <location evidence="1">Membrane</location>
        <topology evidence="1">Multi-pass membrane protein</topology>
    </subcellularLocation>
</comment>
<dbReference type="Pfam" id="PF03619">
    <property type="entry name" value="Solute_trans_a"/>
    <property type="match status" value="1"/>
</dbReference>
<sequence>MSNSTNIEPPKVQDWLQNANSSDIVILIIATVSSSFVCTIGMAELYFVIKYIRREDIRRNLLWIVLMLPITTSLATIGMFFPRSSLFLYILGIW</sequence>
<evidence type="ECO:0000256" key="5">
    <source>
        <dbReference type="SAM" id="Phobius"/>
    </source>
</evidence>
<feature type="transmembrane region" description="Helical" evidence="5">
    <location>
        <begin position="61"/>
        <end position="81"/>
    </location>
</feature>
<organism evidence="6 7">
    <name type="scientific">Acrobeloides nanus</name>
    <dbReference type="NCBI Taxonomy" id="290746"/>
    <lineage>
        <taxon>Eukaryota</taxon>
        <taxon>Metazoa</taxon>
        <taxon>Ecdysozoa</taxon>
        <taxon>Nematoda</taxon>
        <taxon>Chromadorea</taxon>
        <taxon>Rhabditida</taxon>
        <taxon>Tylenchina</taxon>
        <taxon>Cephalobomorpha</taxon>
        <taxon>Cephaloboidea</taxon>
        <taxon>Cephalobidae</taxon>
        <taxon>Acrobeloides</taxon>
    </lineage>
</organism>
<accession>A0A914C566</accession>
<dbReference type="Proteomes" id="UP000887540">
    <property type="component" value="Unplaced"/>
</dbReference>
<feature type="transmembrane region" description="Helical" evidence="5">
    <location>
        <begin position="24"/>
        <end position="49"/>
    </location>
</feature>
<evidence type="ECO:0000256" key="4">
    <source>
        <dbReference type="ARBA" id="ARBA00023136"/>
    </source>
</evidence>
<evidence type="ECO:0000313" key="6">
    <source>
        <dbReference type="Proteomes" id="UP000887540"/>
    </source>
</evidence>
<keyword evidence="2 5" id="KW-0812">Transmembrane</keyword>
<name>A0A914C566_9BILA</name>
<dbReference type="AlphaFoldDB" id="A0A914C566"/>
<evidence type="ECO:0000256" key="3">
    <source>
        <dbReference type="ARBA" id="ARBA00022989"/>
    </source>
</evidence>
<reference evidence="7" key="1">
    <citation type="submission" date="2022-11" db="UniProtKB">
        <authorList>
            <consortium name="WormBaseParasite"/>
        </authorList>
    </citation>
    <scope>IDENTIFICATION</scope>
</reference>
<evidence type="ECO:0000313" key="7">
    <source>
        <dbReference type="WBParaSite" id="ACRNAN_Path_302.g1145.t1"/>
    </source>
</evidence>